<accession>A0A2U3LTV7</accession>
<dbReference type="OrthoDB" id="1797252at2"/>
<evidence type="ECO:0000313" key="3">
    <source>
        <dbReference type="Proteomes" id="UP000238916"/>
    </source>
</evidence>
<protein>
    <submittedName>
        <fullName evidence="2">Uncharacterized protein</fullName>
    </submittedName>
</protein>
<feature type="transmembrane region" description="Helical" evidence="1">
    <location>
        <begin position="25"/>
        <end position="47"/>
    </location>
</feature>
<dbReference type="AlphaFoldDB" id="A0A2U3LTV7"/>
<keyword evidence="1" id="KW-0472">Membrane</keyword>
<dbReference type="Proteomes" id="UP000238916">
    <property type="component" value="Unassembled WGS sequence"/>
</dbReference>
<keyword evidence="1" id="KW-0812">Transmembrane</keyword>
<gene>
    <name evidence="2" type="ORF">SBF1_8170002</name>
</gene>
<evidence type="ECO:0000313" key="2">
    <source>
        <dbReference type="EMBL" id="SPF55367.1"/>
    </source>
</evidence>
<feature type="transmembrane region" description="Helical" evidence="1">
    <location>
        <begin position="85"/>
        <end position="105"/>
    </location>
</feature>
<organism evidence="2 3">
    <name type="scientific">Candidatus Desulfosporosinus infrequens</name>
    <dbReference type="NCBI Taxonomy" id="2043169"/>
    <lineage>
        <taxon>Bacteria</taxon>
        <taxon>Bacillati</taxon>
        <taxon>Bacillota</taxon>
        <taxon>Clostridia</taxon>
        <taxon>Eubacteriales</taxon>
        <taxon>Desulfitobacteriaceae</taxon>
        <taxon>Desulfosporosinus</taxon>
    </lineage>
</organism>
<keyword evidence="1" id="KW-1133">Transmembrane helix</keyword>
<proteinExistence type="predicted"/>
<feature type="transmembrane region" description="Helical" evidence="1">
    <location>
        <begin position="53"/>
        <end position="73"/>
    </location>
</feature>
<name>A0A2U3LTV7_9FIRM</name>
<dbReference type="EMBL" id="OMOF01000798">
    <property type="protein sequence ID" value="SPF55367.1"/>
    <property type="molecule type" value="Genomic_DNA"/>
</dbReference>
<reference evidence="3" key="1">
    <citation type="submission" date="2018-02" db="EMBL/GenBank/DDBJ databases">
        <authorList>
            <person name="Hausmann B."/>
        </authorList>
    </citation>
    <scope>NUCLEOTIDE SEQUENCE [LARGE SCALE GENOMIC DNA]</scope>
    <source>
        <strain evidence="3">Peat soil MAG SbF1</strain>
    </source>
</reference>
<feature type="transmembrane region" description="Helical" evidence="1">
    <location>
        <begin position="137"/>
        <end position="160"/>
    </location>
</feature>
<evidence type="ECO:0000256" key="1">
    <source>
        <dbReference type="SAM" id="Phobius"/>
    </source>
</evidence>
<sequence>MGGMIFLECLIIFISGYLSKNRLSILVYVLMLTILPLISIGIMIAEFSNTHDFFGYLSVIVLAEASFLSVWVFPAMNGEPKKVEASMYIVIGIILLISMTLFALVEVLPNDIIESILRPLILKGNTYDIWSRVSYQLAHFVVMVGCFPYVASFIISKTILKFKSYQNQ</sequence>